<dbReference type="Gene3D" id="1.10.540.10">
    <property type="entry name" value="Acyl-CoA dehydrogenase/oxidase, N-terminal domain"/>
    <property type="match status" value="1"/>
</dbReference>
<dbReference type="GO" id="GO:0003995">
    <property type="term" value="F:acyl-CoA dehydrogenase activity"/>
    <property type="evidence" value="ECO:0007669"/>
    <property type="project" value="TreeGrafter"/>
</dbReference>
<dbReference type="Gene3D" id="2.40.110.10">
    <property type="entry name" value="Butyryl-CoA Dehydrogenase, subunit A, domain 2"/>
    <property type="match status" value="1"/>
</dbReference>
<dbReference type="InterPro" id="IPR037069">
    <property type="entry name" value="AcylCoA_DH/ox_N_sf"/>
</dbReference>
<dbReference type="InterPro" id="IPR013786">
    <property type="entry name" value="AcylCoA_DH/ox_N"/>
</dbReference>
<dbReference type="InterPro" id="IPR009100">
    <property type="entry name" value="AcylCoA_DH/oxidase_NM_dom_sf"/>
</dbReference>
<proteinExistence type="predicted"/>
<organism evidence="4 5">
    <name type="scientific">Mycobacterium europaeum</name>
    <dbReference type="NCBI Taxonomy" id="761804"/>
    <lineage>
        <taxon>Bacteria</taxon>
        <taxon>Bacillati</taxon>
        <taxon>Actinomycetota</taxon>
        <taxon>Actinomycetes</taxon>
        <taxon>Mycobacteriales</taxon>
        <taxon>Mycobacteriaceae</taxon>
        <taxon>Mycobacterium</taxon>
        <taxon>Mycobacterium simiae complex</taxon>
    </lineage>
</organism>
<dbReference type="EMBL" id="CTEC01000001">
    <property type="protein sequence ID" value="CQD06744.1"/>
    <property type="molecule type" value="Genomic_DNA"/>
</dbReference>
<dbReference type="PANTHER" id="PTHR43884:SF12">
    <property type="entry name" value="ISOVALERYL-COA DEHYDROGENASE, MITOCHONDRIAL-RELATED"/>
    <property type="match status" value="1"/>
</dbReference>
<feature type="domain" description="Acyl-CoA dehydrogenase/oxidase N-terminal" evidence="2">
    <location>
        <begin position="33"/>
        <end position="106"/>
    </location>
</feature>
<dbReference type="PANTHER" id="PTHR43884">
    <property type="entry name" value="ACYL-COA DEHYDROGENASE"/>
    <property type="match status" value="1"/>
</dbReference>
<sequence>MSIDQDARPAERTQLFSFQDELADELIAKAKSVRALLESKAAEHEQNSELSPDVIDKLTEIGVFSMAGPRRVGGLAQSSRSMARVAAELAKGCPSTAWVYTIYNSCLWFASKLPAAIQEQIFADGIPLICSPQNGIGHLVADGDSYRLTGRWSYATGSHHAAWTMVPALSPEQLPVLAVMPMSDVTLDYTWQVSGMKGTGSDTVVANDVAVPVGMIAAFSDIAVAPPATVDEAIRVASDYWVNYPILRAKALGVLLGCAEGLLEVIAAKSAGPIIYSSYAHKSDSAAYHASIGEAATQIQAARRMVEDSCARIDTAALQGRVQSVEERTEARGEGALVIRLLHDAIERLLDLGGSSGFATTAAAQRYWRDFSIGSRHVIFNAQISYEQAGRHLLGIEPGVVEPDML</sequence>
<accession>A0A0U1D422</accession>
<keyword evidence="5" id="KW-1185">Reference proteome</keyword>
<evidence type="ECO:0000313" key="4">
    <source>
        <dbReference type="EMBL" id="CQD06744.1"/>
    </source>
</evidence>
<gene>
    <name evidence="4" type="ORF">BN000_01342</name>
</gene>
<dbReference type="RefSeq" id="WP_090419289.1">
    <property type="nucleotide sequence ID" value="NZ_CTEC01000001.1"/>
</dbReference>
<reference evidence="5" key="1">
    <citation type="submission" date="2015-03" db="EMBL/GenBank/DDBJ databases">
        <authorList>
            <person name="Urmite Genomes"/>
        </authorList>
    </citation>
    <scope>NUCLEOTIDE SEQUENCE [LARGE SCALE GENOMIC DNA]</scope>
    <source>
        <strain evidence="5">CSUR P1344</strain>
    </source>
</reference>
<dbReference type="Proteomes" id="UP000199601">
    <property type="component" value="Unassembled WGS sequence"/>
</dbReference>
<evidence type="ECO:0000259" key="3">
    <source>
        <dbReference type="Pfam" id="PF08028"/>
    </source>
</evidence>
<keyword evidence="1" id="KW-0560">Oxidoreductase</keyword>
<name>A0A0U1D422_9MYCO</name>
<dbReference type="Gene3D" id="1.20.140.10">
    <property type="entry name" value="Butyryl-CoA Dehydrogenase, subunit A, domain 3"/>
    <property type="match status" value="1"/>
</dbReference>
<dbReference type="SUPFAM" id="SSF56645">
    <property type="entry name" value="Acyl-CoA dehydrogenase NM domain-like"/>
    <property type="match status" value="1"/>
</dbReference>
<evidence type="ECO:0000259" key="2">
    <source>
        <dbReference type="Pfam" id="PF02771"/>
    </source>
</evidence>
<dbReference type="Pfam" id="PF02771">
    <property type="entry name" value="Acyl-CoA_dh_N"/>
    <property type="match status" value="1"/>
</dbReference>
<evidence type="ECO:0000313" key="5">
    <source>
        <dbReference type="Proteomes" id="UP000199601"/>
    </source>
</evidence>
<dbReference type="InterPro" id="IPR013107">
    <property type="entry name" value="Acyl-CoA_DH_C"/>
</dbReference>
<dbReference type="AlphaFoldDB" id="A0A0U1D422"/>
<evidence type="ECO:0000256" key="1">
    <source>
        <dbReference type="ARBA" id="ARBA00023002"/>
    </source>
</evidence>
<dbReference type="PIRSF" id="PIRSF016578">
    <property type="entry name" value="HsaA"/>
    <property type="match status" value="1"/>
</dbReference>
<dbReference type="GO" id="GO:0050660">
    <property type="term" value="F:flavin adenine dinucleotide binding"/>
    <property type="evidence" value="ECO:0007669"/>
    <property type="project" value="InterPro"/>
</dbReference>
<dbReference type="SUPFAM" id="SSF47203">
    <property type="entry name" value="Acyl-CoA dehydrogenase C-terminal domain-like"/>
    <property type="match status" value="1"/>
</dbReference>
<dbReference type="InterPro" id="IPR036250">
    <property type="entry name" value="AcylCo_DH-like_C"/>
</dbReference>
<dbReference type="InterPro" id="IPR046373">
    <property type="entry name" value="Acyl-CoA_Oxase/DH_mid-dom_sf"/>
</dbReference>
<dbReference type="Pfam" id="PF08028">
    <property type="entry name" value="Acyl-CoA_dh_2"/>
    <property type="match status" value="1"/>
</dbReference>
<feature type="domain" description="Acyl-CoA dehydrogenase C-terminal" evidence="3">
    <location>
        <begin position="254"/>
        <end position="381"/>
    </location>
</feature>
<protein>
    <submittedName>
        <fullName evidence="4">Acyl-CoA dehydrogenase</fullName>
    </submittedName>
</protein>